<dbReference type="PANTHER" id="PTHR32347">
    <property type="entry name" value="EFFLUX SYSTEM COMPONENT YKNX-RELATED"/>
    <property type="match status" value="1"/>
</dbReference>
<dbReference type="InterPro" id="IPR011053">
    <property type="entry name" value="Single_hybrid_motif"/>
</dbReference>
<dbReference type="Gene3D" id="2.40.30.170">
    <property type="match status" value="1"/>
</dbReference>
<comment type="caution">
    <text evidence="6">The sequence shown here is derived from an EMBL/GenBank/DDBJ whole genome shotgun (WGS) entry which is preliminary data.</text>
</comment>
<keyword evidence="3" id="KW-1133">Transmembrane helix</keyword>
<dbReference type="Proteomes" id="UP000609323">
    <property type="component" value="Unassembled WGS sequence"/>
</dbReference>
<feature type="domain" description="YhbJ barrel-sandwich hybrid" evidence="5">
    <location>
        <begin position="47"/>
        <end position="115"/>
    </location>
</feature>
<dbReference type="InterPro" id="IPR058634">
    <property type="entry name" value="AaeA-lik-b-barrel"/>
</dbReference>
<accession>A0ABQ1FTY1</accession>
<feature type="domain" description="p-hydroxybenzoic acid efflux pump subunit AaeA-like beta-barrel" evidence="4">
    <location>
        <begin position="119"/>
        <end position="210"/>
    </location>
</feature>
<evidence type="ECO:0000256" key="2">
    <source>
        <dbReference type="ARBA" id="ARBA00023054"/>
    </source>
</evidence>
<dbReference type="Pfam" id="PF25963">
    <property type="entry name" value="Beta-barrel_AAEA"/>
    <property type="match status" value="1"/>
</dbReference>
<dbReference type="InterPro" id="IPR050465">
    <property type="entry name" value="UPF0194_transport"/>
</dbReference>
<evidence type="ECO:0000259" key="4">
    <source>
        <dbReference type="Pfam" id="PF25963"/>
    </source>
</evidence>
<evidence type="ECO:0000256" key="1">
    <source>
        <dbReference type="ARBA" id="ARBA00004196"/>
    </source>
</evidence>
<keyword evidence="3" id="KW-0812">Transmembrane</keyword>
<dbReference type="Pfam" id="PF25997">
    <property type="entry name" value="BSH_YhbJ"/>
    <property type="match status" value="1"/>
</dbReference>
<comment type="subcellular location">
    <subcellularLocation>
        <location evidence="1">Cell envelope</location>
    </subcellularLocation>
</comment>
<dbReference type="InterPro" id="IPR058635">
    <property type="entry name" value="BSH_YhbJ"/>
</dbReference>
<evidence type="ECO:0000259" key="5">
    <source>
        <dbReference type="Pfam" id="PF25997"/>
    </source>
</evidence>
<reference evidence="7" key="1">
    <citation type="journal article" date="2019" name="Int. J. Syst. Evol. Microbiol.">
        <title>The Global Catalogue of Microorganisms (GCM) 10K type strain sequencing project: providing services to taxonomists for standard genome sequencing and annotation.</title>
        <authorList>
            <consortium name="The Broad Institute Genomics Platform"/>
            <consortium name="The Broad Institute Genome Sequencing Center for Infectious Disease"/>
            <person name="Wu L."/>
            <person name="Ma J."/>
        </authorList>
    </citation>
    <scope>NUCLEOTIDE SEQUENCE [LARGE SCALE GENOMIC DNA]</scope>
    <source>
        <strain evidence="7">CGMCC 1.15044</strain>
    </source>
</reference>
<evidence type="ECO:0000313" key="6">
    <source>
        <dbReference type="EMBL" id="GGA30665.1"/>
    </source>
</evidence>
<organism evidence="6 7">
    <name type="scientific">Paenibacillus physcomitrellae</name>
    <dbReference type="NCBI Taxonomy" id="1619311"/>
    <lineage>
        <taxon>Bacteria</taxon>
        <taxon>Bacillati</taxon>
        <taxon>Bacillota</taxon>
        <taxon>Bacilli</taxon>
        <taxon>Bacillales</taxon>
        <taxon>Paenibacillaceae</taxon>
        <taxon>Paenibacillus</taxon>
    </lineage>
</organism>
<feature type="transmembrane region" description="Helical" evidence="3">
    <location>
        <begin position="6"/>
        <end position="27"/>
    </location>
</feature>
<name>A0ABQ1FTY1_9BACL</name>
<evidence type="ECO:0000313" key="7">
    <source>
        <dbReference type="Proteomes" id="UP000609323"/>
    </source>
</evidence>
<gene>
    <name evidence="6" type="primary">emrA</name>
    <name evidence="6" type="ORF">GCM10010917_14650</name>
</gene>
<keyword evidence="3" id="KW-0472">Membrane</keyword>
<dbReference type="EMBL" id="BMHF01000004">
    <property type="protein sequence ID" value="GGA30665.1"/>
    <property type="molecule type" value="Genomic_DNA"/>
</dbReference>
<evidence type="ECO:0000256" key="3">
    <source>
        <dbReference type="SAM" id="Phobius"/>
    </source>
</evidence>
<sequence>MSSKAILINVIVIIVILVGAGAGIYYYNQSTSYVKTNNAQVSGQAINLVSPAGGQLKQWTGDVGKDLTTGQKIGSVTAGGTTVDITMPAAGTIVQSTASEGALVGAGTVLGRAYDFNNLWITANIEETRISDIKVGQTVDVYVDAFPGTTLTGRIDSIGLATAGTFSLLPTSNSNANYTKVTQIIPVVITIQGYKGLGIVPGMNASVRVHI</sequence>
<dbReference type="SUPFAM" id="SSF51230">
    <property type="entry name" value="Single hybrid motif"/>
    <property type="match status" value="1"/>
</dbReference>
<keyword evidence="2" id="KW-0175">Coiled coil</keyword>
<dbReference type="PANTHER" id="PTHR32347:SF23">
    <property type="entry name" value="BLL5650 PROTEIN"/>
    <property type="match status" value="1"/>
</dbReference>
<protein>
    <submittedName>
        <fullName evidence="6">Multidrug resistance protein A</fullName>
    </submittedName>
</protein>
<keyword evidence="7" id="KW-1185">Reference proteome</keyword>
<proteinExistence type="predicted"/>